<name>A0A382API0_9ZZZZ</name>
<proteinExistence type="predicted"/>
<dbReference type="AlphaFoldDB" id="A0A382API0"/>
<accession>A0A382API0</accession>
<gene>
    <name evidence="1" type="ORF">METZ01_LOCUS156210</name>
</gene>
<evidence type="ECO:0000313" key="1">
    <source>
        <dbReference type="EMBL" id="SVB03356.1"/>
    </source>
</evidence>
<reference evidence="1" key="1">
    <citation type="submission" date="2018-05" db="EMBL/GenBank/DDBJ databases">
        <authorList>
            <person name="Lanie J.A."/>
            <person name="Ng W.-L."/>
            <person name="Kazmierczak K.M."/>
            <person name="Andrzejewski T.M."/>
            <person name="Davidsen T.M."/>
            <person name="Wayne K.J."/>
            <person name="Tettelin H."/>
            <person name="Glass J.I."/>
            <person name="Rusch D."/>
            <person name="Podicherti R."/>
            <person name="Tsui H.-C.T."/>
            <person name="Winkler M.E."/>
        </authorList>
    </citation>
    <scope>NUCLEOTIDE SEQUENCE</scope>
</reference>
<organism evidence="1">
    <name type="scientific">marine metagenome</name>
    <dbReference type="NCBI Taxonomy" id="408172"/>
    <lineage>
        <taxon>unclassified sequences</taxon>
        <taxon>metagenomes</taxon>
        <taxon>ecological metagenomes</taxon>
    </lineage>
</organism>
<sequence length="78" mass="8576">MEDQIRNRIKELVAQRDQILGQINQNTTQRQQLEAAYQQTAGAIAGLYEFAPDEEGDKADEAAVAENGQASELELAEA</sequence>
<protein>
    <submittedName>
        <fullName evidence="1">Uncharacterized protein</fullName>
    </submittedName>
</protein>
<dbReference type="EMBL" id="UINC01026250">
    <property type="protein sequence ID" value="SVB03356.1"/>
    <property type="molecule type" value="Genomic_DNA"/>
</dbReference>